<proteinExistence type="predicted"/>
<organism evidence="1 2">
    <name type="scientific">Amycolatopsis eburnea</name>
    <dbReference type="NCBI Taxonomy" id="2267691"/>
    <lineage>
        <taxon>Bacteria</taxon>
        <taxon>Bacillati</taxon>
        <taxon>Actinomycetota</taxon>
        <taxon>Actinomycetes</taxon>
        <taxon>Pseudonocardiales</taxon>
        <taxon>Pseudonocardiaceae</taxon>
        <taxon>Amycolatopsis</taxon>
    </lineage>
</organism>
<evidence type="ECO:0000313" key="2">
    <source>
        <dbReference type="Proteomes" id="UP000267081"/>
    </source>
</evidence>
<sequence length="134" mass="14430">MANRAIDKVPWFHPVRYRSHGLCVCLNNVAKGLDPATYAKWAQLPLRAGLIRVGCPTFLAEVLSAASAFGVKQILGTLPHAQLYKTMRVMIPLVCPDLGICPARTDVVKTYASPALGQELKAFAADLRRAGATG</sequence>
<dbReference type="EMBL" id="RSEC01000060">
    <property type="protein sequence ID" value="RSD10847.1"/>
    <property type="molecule type" value="Genomic_DNA"/>
</dbReference>
<dbReference type="OrthoDB" id="3624467at2"/>
<evidence type="ECO:0000313" key="1">
    <source>
        <dbReference type="EMBL" id="RSD10847.1"/>
    </source>
</evidence>
<reference evidence="1 2" key="1">
    <citation type="submission" date="2018-12" db="EMBL/GenBank/DDBJ databases">
        <title>Amycolatopsis eburnea sp. nov. actinomycete associate with arbuscular mycorrhiza fungal spore.</title>
        <authorList>
            <person name="Lumyong S."/>
            <person name="Chaiya L."/>
        </authorList>
    </citation>
    <scope>NUCLEOTIDE SEQUENCE [LARGE SCALE GENOMIC DNA]</scope>
    <source>
        <strain evidence="1 2">GLM-1</strain>
    </source>
</reference>
<comment type="caution">
    <text evidence="1">The sequence shown here is derived from an EMBL/GenBank/DDBJ whole genome shotgun (WGS) entry which is preliminary data.</text>
</comment>
<dbReference type="AlphaFoldDB" id="A0A3R9KG51"/>
<name>A0A3R9KG51_9PSEU</name>
<protein>
    <submittedName>
        <fullName evidence="1">Uncharacterized protein</fullName>
    </submittedName>
</protein>
<gene>
    <name evidence="1" type="ORF">EIY87_36140</name>
</gene>
<dbReference type="Proteomes" id="UP000267081">
    <property type="component" value="Unassembled WGS sequence"/>
</dbReference>
<accession>A0A3R9KG51</accession>
<keyword evidence="2" id="KW-1185">Reference proteome</keyword>